<dbReference type="GO" id="GO:0006629">
    <property type="term" value="P:lipid metabolic process"/>
    <property type="evidence" value="ECO:0007669"/>
    <property type="project" value="InterPro"/>
</dbReference>
<dbReference type="AlphaFoldDB" id="A0A914V4P8"/>
<dbReference type="Gene3D" id="3.20.20.190">
    <property type="entry name" value="Phosphatidylinositol (PI) phosphodiesterase"/>
    <property type="match status" value="1"/>
</dbReference>
<evidence type="ECO:0000313" key="2">
    <source>
        <dbReference type="WBParaSite" id="PSAMB.scaffold1540size30332.g13698.t1"/>
    </source>
</evidence>
<dbReference type="PANTHER" id="PTHR13593:SF113">
    <property type="entry name" value="SI:DKEY-266F7.9"/>
    <property type="match status" value="1"/>
</dbReference>
<name>A0A914V4P8_9BILA</name>
<dbReference type="WBParaSite" id="PSAMB.scaffold1540size30332.g13698.t1">
    <property type="protein sequence ID" value="PSAMB.scaffold1540size30332.g13698.t1"/>
    <property type="gene ID" value="PSAMB.scaffold1540size30332.g13698"/>
</dbReference>
<dbReference type="Proteomes" id="UP000887566">
    <property type="component" value="Unplaced"/>
</dbReference>
<dbReference type="InterPro" id="IPR017946">
    <property type="entry name" value="PLC-like_Pdiesterase_TIM-brl"/>
</dbReference>
<accession>A0A914V4P8</accession>
<organism evidence="1 2">
    <name type="scientific">Plectus sambesii</name>
    <dbReference type="NCBI Taxonomy" id="2011161"/>
    <lineage>
        <taxon>Eukaryota</taxon>
        <taxon>Metazoa</taxon>
        <taxon>Ecdysozoa</taxon>
        <taxon>Nematoda</taxon>
        <taxon>Chromadorea</taxon>
        <taxon>Plectida</taxon>
        <taxon>Plectina</taxon>
        <taxon>Plectoidea</taxon>
        <taxon>Plectidae</taxon>
        <taxon>Plectus</taxon>
    </lineage>
</organism>
<dbReference type="SUPFAM" id="SSF51695">
    <property type="entry name" value="PLC-like phosphodiesterases"/>
    <property type="match status" value="1"/>
</dbReference>
<sequence>MASLDMTKWMSELPPELTAKPLVNLIIPGSHDSFTKTLDKDGPIANDRPDWFRFIQWLPGIKSIIYRWTLTQHLSTIEQLEQGVRYFDFRLSRPPHDLTAIKVLHGLYGSGIGLIFADIFVYLQQHPRESGYQVIAFYKEDEFVEEHCVLWPSAAIQSPWADTDTPKKLIAYLQEQLMKRSLGDDITFFNTQGILTPQISDAVFHFYSSLETDLATPTTQRLVYWLRDSLPLLKSRYNIVFCDFVEKYDFCRSVVQLNFNSKR</sequence>
<reference evidence="2" key="1">
    <citation type="submission" date="2022-11" db="UniProtKB">
        <authorList>
            <consortium name="WormBaseParasite"/>
        </authorList>
    </citation>
    <scope>IDENTIFICATION</scope>
</reference>
<protein>
    <submittedName>
        <fullName evidence="2">Uncharacterized protein</fullName>
    </submittedName>
</protein>
<evidence type="ECO:0000313" key="1">
    <source>
        <dbReference type="Proteomes" id="UP000887566"/>
    </source>
</evidence>
<proteinExistence type="predicted"/>
<dbReference type="GO" id="GO:0008081">
    <property type="term" value="F:phosphoric diester hydrolase activity"/>
    <property type="evidence" value="ECO:0007669"/>
    <property type="project" value="InterPro"/>
</dbReference>
<dbReference type="InterPro" id="IPR051057">
    <property type="entry name" value="PI-PLC_domain"/>
</dbReference>
<keyword evidence="1" id="KW-1185">Reference proteome</keyword>
<dbReference type="PANTHER" id="PTHR13593">
    <property type="match status" value="1"/>
</dbReference>